<dbReference type="InterPro" id="IPR051207">
    <property type="entry name" value="ComplexI_NDUFA9_subunit"/>
</dbReference>
<dbReference type="EMBL" id="MFGO01000007">
    <property type="protein sequence ID" value="OGF41616.1"/>
    <property type="molecule type" value="Genomic_DNA"/>
</dbReference>
<dbReference type="Proteomes" id="UP000177579">
    <property type="component" value="Unassembled WGS sequence"/>
</dbReference>
<evidence type="ECO:0000313" key="2">
    <source>
        <dbReference type="EMBL" id="OGF41616.1"/>
    </source>
</evidence>
<organism evidence="2 3">
    <name type="scientific">Candidatus Falkowbacteria bacterium RIFOXYD2_FULL_34_120</name>
    <dbReference type="NCBI Taxonomy" id="1798007"/>
    <lineage>
        <taxon>Bacteria</taxon>
        <taxon>Candidatus Falkowiibacteriota</taxon>
    </lineage>
</organism>
<dbReference type="PROSITE" id="PS51257">
    <property type="entry name" value="PROKAR_LIPOPROTEIN"/>
    <property type="match status" value="1"/>
</dbReference>
<dbReference type="InterPro" id="IPR016040">
    <property type="entry name" value="NAD(P)-bd_dom"/>
</dbReference>
<reference evidence="2 3" key="1">
    <citation type="journal article" date="2016" name="Nat. Commun.">
        <title>Thousands of microbial genomes shed light on interconnected biogeochemical processes in an aquifer system.</title>
        <authorList>
            <person name="Anantharaman K."/>
            <person name="Brown C.T."/>
            <person name="Hug L.A."/>
            <person name="Sharon I."/>
            <person name="Castelle C.J."/>
            <person name="Probst A.J."/>
            <person name="Thomas B.C."/>
            <person name="Singh A."/>
            <person name="Wilkins M.J."/>
            <person name="Karaoz U."/>
            <person name="Brodie E.L."/>
            <person name="Williams K.H."/>
            <person name="Hubbard S.S."/>
            <person name="Banfield J.F."/>
        </authorList>
    </citation>
    <scope>NUCLEOTIDE SEQUENCE [LARGE SCALE GENOMIC DNA]</scope>
</reference>
<dbReference type="GO" id="GO:0044877">
    <property type="term" value="F:protein-containing complex binding"/>
    <property type="evidence" value="ECO:0007669"/>
    <property type="project" value="TreeGrafter"/>
</dbReference>
<sequence>MENKRILVVGGTGYIGQSLVSCLLRYNYEVSLLLRRKAKNDLNKINYYFGDVLHKKTLYEAAKNIDAVIYLASVIRTWNKKKYQENSAGLRNMIDVMKERGVKKLIYFSSINAAIEQTGNYGDSKKACEKIVMNSRLDYMIVRPNYVYGIDKRNDFYKFYSLIKKIHIFPIIGNGENKFEPINKDDVSELIVKLLKNWQSKKLIYLSGKQKISLNGFAGMIKKISNKKFISVHFPIRSLQPFKKILPLDLDGIDQDRVAQGETLYGGADIKEDLQKIIKLI</sequence>
<evidence type="ECO:0000259" key="1">
    <source>
        <dbReference type="Pfam" id="PF13460"/>
    </source>
</evidence>
<evidence type="ECO:0000313" key="3">
    <source>
        <dbReference type="Proteomes" id="UP000177579"/>
    </source>
</evidence>
<proteinExistence type="predicted"/>
<name>A0A1F5TRJ6_9BACT</name>
<dbReference type="PANTHER" id="PTHR12126:SF11">
    <property type="entry name" value="NADH DEHYDROGENASE [UBIQUINONE] 1 ALPHA SUBCOMPLEX SUBUNIT 9, MITOCHONDRIAL"/>
    <property type="match status" value="1"/>
</dbReference>
<dbReference type="SUPFAM" id="SSF51735">
    <property type="entry name" value="NAD(P)-binding Rossmann-fold domains"/>
    <property type="match status" value="1"/>
</dbReference>
<accession>A0A1F5TRJ6</accession>
<comment type="caution">
    <text evidence="2">The sequence shown here is derived from an EMBL/GenBank/DDBJ whole genome shotgun (WGS) entry which is preliminary data.</text>
</comment>
<dbReference type="PANTHER" id="PTHR12126">
    <property type="entry name" value="NADH-UBIQUINONE OXIDOREDUCTASE 39 KDA SUBUNIT-RELATED"/>
    <property type="match status" value="1"/>
</dbReference>
<dbReference type="Pfam" id="PF13460">
    <property type="entry name" value="NAD_binding_10"/>
    <property type="match status" value="1"/>
</dbReference>
<feature type="domain" description="NAD(P)-binding" evidence="1">
    <location>
        <begin position="10"/>
        <end position="196"/>
    </location>
</feature>
<dbReference type="AlphaFoldDB" id="A0A1F5TRJ6"/>
<gene>
    <name evidence="2" type="ORF">A2531_06270</name>
</gene>
<protein>
    <recommendedName>
        <fullName evidence="1">NAD(P)-binding domain-containing protein</fullName>
    </recommendedName>
</protein>
<dbReference type="Gene3D" id="3.40.50.720">
    <property type="entry name" value="NAD(P)-binding Rossmann-like Domain"/>
    <property type="match status" value="1"/>
</dbReference>
<dbReference type="InterPro" id="IPR036291">
    <property type="entry name" value="NAD(P)-bd_dom_sf"/>
</dbReference>